<dbReference type="Pfam" id="PF03009">
    <property type="entry name" value="GDPD"/>
    <property type="match status" value="1"/>
</dbReference>
<dbReference type="Proteomes" id="UP000177507">
    <property type="component" value="Unassembled WGS sequence"/>
</dbReference>
<dbReference type="PANTHER" id="PTHR46211:SF14">
    <property type="entry name" value="GLYCEROPHOSPHODIESTER PHOSPHODIESTERASE"/>
    <property type="match status" value="1"/>
</dbReference>
<organism evidence="2 3">
    <name type="scientific">Candidatus Yanofskybacteria bacterium RIFCSPHIGHO2_01_FULL_44_17</name>
    <dbReference type="NCBI Taxonomy" id="1802668"/>
    <lineage>
        <taxon>Bacteria</taxon>
        <taxon>Candidatus Yanofskyibacteriota</taxon>
    </lineage>
</organism>
<protein>
    <recommendedName>
        <fullName evidence="1">GP-PDE domain-containing protein</fullName>
    </recommendedName>
</protein>
<evidence type="ECO:0000313" key="2">
    <source>
        <dbReference type="EMBL" id="OGN03952.1"/>
    </source>
</evidence>
<dbReference type="InterPro" id="IPR030395">
    <property type="entry name" value="GP_PDE_dom"/>
</dbReference>
<evidence type="ECO:0000259" key="1">
    <source>
        <dbReference type="PROSITE" id="PS51704"/>
    </source>
</evidence>
<dbReference type="SUPFAM" id="SSF51695">
    <property type="entry name" value="PLC-like phosphodiesterases"/>
    <property type="match status" value="1"/>
</dbReference>
<dbReference type="GO" id="GO:0006629">
    <property type="term" value="P:lipid metabolic process"/>
    <property type="evidence" value="ECO:0007669"/>
    <property type="project" value="InterPro"/>
</dbReference>
<dbReference type="InterPro" id="IPR017946">
    <property type="entry name" value="PLC-like_Pdiesterase_TIM-brl"/>
</dbReference>
<proteinExistence type="predicted"/>
<dbReference type="PROSITE" id="PS50007">
    <property type="entry name" value="PIPLC_X_DOMAIN"/>
    <property type="match status" value="1"/>
</dbReference>
<dbReference type="EMBL" id="MGJI01000027">
    <property type="protein sequence ID" value="OGN03952.1"/>
    <property type="molecule type" value="Genomic_DNA"/>
</dbReference>
<name>A0A1F8ESV0_9BACT</name>
<comment type="caution">
    <text evidence="2">The sequence shown here is derived from an EMBL/GenBank/DDBJ whole genome shotgun (WGS) entry which is preliminary data.</text>
</comment>
<reference evidence="2 3" key="1">
    <citation type="journal article" date="2016" name="Nat. Commun.">
        <title>Thousands of microbial genomes shed light on interconnected biogeochemical processes in an aquifer system.</title>
        <authorList>
            <person name="Anantharaman K."/>
            <person name="Brown C.T."/>
            <person name="Hug L.A."/>
            <person name="Sharon I."/>
            <person name="Castelle C.J."/>
            <person name="Probst A.J."/>
            <person name="Thomas B.C."/>
            <person name="Singh A."/>
            <person name="Wilkins M.J."/>
            <person name="Karaoz U."/>
            <person name="Brodie E.L."/>
            <person name="Williams K.H."/>
            <person name="Hubbard S.S."/>
            <person name="Banfield J.F."/>
        </authorList>
    </citation>
    <scope>NUCLEOTIDE SEQUENCE [LARGE SCALE GENOMIC DNA]</scope>
</reference>
<feature type="domain" description="GP-PDE" evidence="1">
    <location>
        <begin position="1"/>
        <end position="236"/>
    </location>
</feature>
<dbReference type="PANTHER" id="PTHR46211">
    <property type="entry name" value="GLYCEROPHOSPHORYL DIESTER PHOSPHODIESTERASE"/>
    <property type="match status" value="1"/>
</dbReference>
<dbReference type="GO" id="GO:0008081">
    <property type="term" value="F:phosphoric diester hydrolase activity"/>
    <property type="evidence" value="ECO:0007669"/>
    <property type="project" value="InterPro"/>
</dbReference>
<gene>
    <name evidence="2" type="ORF">A2831_00075</name>
</gene>
<sequence length="236" mass="26286">MLKIGHRGAPGYPRYGENTIASFAKALAIGADAVELDVRRSKDNKLVVIHDKTLDRTTNGHGLVSDFTYDELRMFDAGRACHIPLLENVLDIFGQHYLINIELKESGLMDEVVHTALAKKAQVLISSFDADDGAEYSDSSWEELKIWSGRIDVALLATMKKVSNIGVNNFISAAKEHRATAISLQKPVACFKLDIVKKAHKEGLTVFAWTVNRRFEAEYLKRLGIDGIFSDRPEIL</sequence>
<dbReference type="Gene3D" id="3.20.20.190">
    <property type="entry name" value="Phosphatidylinositol (PI) phosphodiesterase"/>
    <property type="match status" value="1"/>
</dbReference>
<dbReference type="AlphaFoldDB" id="A0A1F8ESV0"/>
<evidence type="ECO:0000313" key="3">
    <source>
        <dbReference type="Proteomes" id="UP000177507"/>
    </source>
</evidence>
<accession>A0A1F8ESV0</accession>
<dbReference type="PROSITE" id="PS51704">
    <property type="entry name" value="GP_PDE"/>
    <property type="match status" value="1"/>
</dbReference>
<dbReference type="STRING" id="1802668.A2831_00075"/>